<reference evidence="1" key="1">
    <citation type="submission" date="2016-10" db="EMBL/GenBank/DDBJ databases">
        <title>Sequence of Gallionella enrichment culture.</title>
        <authorList>
            <person name="Poehlein A."/>
            <person name="Muehling M."/>
            <person name="Daniel R."/>
        </authorList>
    </citation>
    <scope>NUCLEOTIDE SEQUENCE</scope>
</reference>
<proteinExistence type="predicted"/>
<gene>
    <name evidence="1" type="primary">btrR_2</name>
    <name evidence="1" type="ORF">GALL_107380</name>
</gene>
<dbReference type="Gene3D" id="3.40.640.10">
    <property type="entry name" value="Type I PLP-dependent aspartate aminotransferase-like (Major domain)"/>
    <property type="match status" value="1"/>
</dbReference>
<accession>A0A1J5ST00</accession>
<dbReference type="AlphaFoldDB" id="A0A1J5ST00"/>
<dbReference type="GO" id="GO:0030170">
    <property type="term" value="F:pyridoxal phosphate binding"/>
    <property type="evidence" value="ECO:0007669"/>
    <property type="project" value="TreeGrafter"/>
</dbReference>
<dbReference type="SUPFAM" id="SSF53383">
    <property type="entry name" value="PLP-dependent transferases"/>
    <property type="match status" value="1"/>
</dbReference>
<dbReference type="PANTHER" id="PTHR30244">
    <property type="entry name" value="TRANSAMINASE"/>
    <property type="match status" value="1"/>
</dbReference>
<dbReference type="EC" id="2.6.1.100" evidence="1"/>
<dbReference type="InterPro" id="IPR015424">
    <property type="entry name" value="PyrdxlP-dep_Trfase"/>
</dbReference>
<comment type="caution">
    <text evidence="1">The sequence shown here is derived from an EMBL/GenBank/DDBJ whole genome shotgun (WGS) entry which is preliminary data.</text>
</comment>
<organism evidence="1">
    <name type="scientific">mine drainage metagenome</name>
    <dbReference type="NCBI Taxonomy" id="410659"/>
    <lineage>
        <taxon>unclassified sequences</taxon>
        <taxon>metagenomes</taxon>
        <taxon>ecological metagenomes</taxon>
    </lineage>
</organism>
<dbReference type="EC" id="2.6.1.101" evidence="1"/>
<name>A0A1J5ST00_9ZZZZ</name>
<evidence type="ECO:0000313" key="1">
    <source>
        <dbReference type="EMBL" id="OIR07149.1"/>
    </source>
</evidence>
<dbReference type="GO" id="GO:0008483">
    <property type="term" value="F:transaminase activity"/>
    <property type="evidence" value="ECO:0007669"/>
    <property type="project" value="UniProtKB-KW"/>
</dbReference>
<dbReference type="InterPro" id="IPR000653">
    <property type="entry name" value="DegT/StrS_aminotransferase"/>
</dbReference>
<protein>
    <submittedName>
        <fullName evidence="1">L-glutamine:2-deoxy-scyllo-inosose aminotransferase</fullName>
        <ecNumber evidence="1">2.6.1.100</ecNumber>
        <ecNumber evidence="1">2.6.1.101</ecNumber>
    </submittedName>
</protein>
<dbReference type="GO" id="GO:0000271">
    <property type="term" value="P:polysaccharide biosynthetic process"/>
    <property type="evidence" value="ECO:0007669"/>
    <property type="project" value="TreeGrafter"/>
</dbReference>
<dbReference type="EMBL" id="MLJW01000039">
    <property type="protein sequence ID" value="OIR07149.1"/>
    <property type="molecule type" value="Genomic_DNA"/>
</dbReference>
<dbReference type="PANTHER" id="PTHR30244:SF34">
    <property type="entry name" value="DTDP-4-AMINO-4,6-DIDEOXYGALACTOSE TRANSAMINASE"/>
    <property type="match status" value="1"/>
</dbReference>
<keyword evidence="1" id="KW-0808">Transferase</keyword>
<keyword evidence="1" id="KW-0032">Aminotransferase</keyword>
<dbReference type="Gene3D" id="3.90.1150.10">
    <property type="entry name" value="Aspartate Aminotransferase, domain 1"/>
    <property type="match status" value="1"/>
</dbReference>
<dbReference type="InterPro" id="IPR015422">
    <property type="entry name" value="PyrdxlP-dep_Trfase_small"/>
</dbReference>
<dbReference type="Pfam" id="PF01041">
    <property type="entry name" value="DegT_DnrJ_EryC1"/>
    <property type="match status" value="1"/>
</dbReference>
<dbReference type="InterPro" id="IPR015421">
    <property type="entry name" value="PyrdxlP-dep_Trfase_major"/>
</dbReference>
<sequence length="399" mass="43798">MPPAGTLELLTAPHAPVLGWSSYFGDDAASSPCIWDAPQLRPTSSGRAAIALALEAFGICPGDRVLVPTYHCATMVAPIAALGAEPVFFPIHPTGAPVLAVLDRLLDDRTRAIIAPHYFGLPTPMAELRQFCDARRLCLIEDCAHTFFGLSDLRPIGSWGDYAIASLPKFFPVAEGGCLASWRHELFPRQLHPRRLVEEARALANALESGARYGRLPGANALIKAAFALNARVRRGSATLQPDAGQASDLDVATLLSEFRADAIAFSRPTTVSWLLARHHGRQRLVGQRRRNYQALAELLEGCPNARLLRPELPEAAVPYVLPLQVDNPERYYQRIRATGVSLYRWDRVRWPGVPDFPEDVGAVWSQQIFQLSVHQDLDAADIGRIARTIRTILSSSDP</sequence>